<dbReference type="InterPro" id="IPR052221">
    <property type="entry name" value="SLC35F_Transporter"/>
</dbReference>
<evidence type="ECO:0000256" key="4">
    <source>
        <dbReference type="ARBA" id="ARBA00022692"/>
    </source>
</evidence>
<dbReference type="OrthoDB" id="429955at2759"/>
<feature type="transmembrane region" description="Helical" evidence="7">
    <location>
        <begin position="175"/>
        <end position="199"/>
    </location>
</feature>
<keyword evidence="10" id="KW-1185">Reference proteome</keyword>
<dbReference type="PANTHER" id="PTHR14233:SF18">
    <property type="entry name" value="OS05G0444300 PROTEIN"/>
    <property type="match status" value="1"/>
</dbReference>
<feature type="signal peptide" evidence="8">
    <location>
        <begin position="1"/>
        <end position="25"/>
    </location>
</feature>
<dbReference type="OMA" id="AIRICFY"/>
<dbReference type="Proteomes" id="UP000655225">
    <property type="component" value="Unassembled WGS sequence"/>
</dbReference>
<evidence type="ECO:0000256" key="3">
    <source>
        <dbReference type="ARBA" id="ARBA00022448"/>
    </source>
</evidence>
<dbReference type="PANTHER" id="PTHR14233">
    <property type="entry name" value="DUF914-RELATED"/>
    <property type="match status" value="1"/>
</dbReference>
<evidence type="ECO:0000256" key="7">
    <source>
        <dbReference type="SAM" id="Phobius"/>
    </source>
</evidence>
<evidence type="ECO:0000256" key="6">
    <source>
        <dbReference type="ARBA" id="ARBA00023136"/>
    </source>
</evidence>
<dbReference type="SUPFAM" id="SSF103481">
    <property type="entry name" value="Multidrug resistance efflux transporter EmrE"/>
    <property type="match status" value="1"/>
</dbReference>
<evidence type="ECO:0000256" key="2">
    <source>
        <dbReference type="ARBA" id="ARBA00007863"/>
    </source>
</evidence>
<feature type="transmembrane region" description="Helical" evidence="7">
    <location>
        <begin position="83"/>
        <end position="102"/>
    </location>
</feature>
<feature type="transmembrane region" description="Helical" evidence="7">
    <location>
        <begin position="237"/>
        <end position="256"/>
    </location>
</feature>
<comment type="similarity">
    <text evidence="2">Belongs to the SLC35F solute transporter family.</text>
</comment>
<keyword evidence="8" id="KW-0732">Signal</keyword>
<dbReference type="Pfam" id="PF06027">
    <property type="entry name" value="SLC35F"/>
    <property type="match status" value="1"/>
</dbReference>
<name>A0A834Z933_TETSI</name>
<evidence type="ECO:0000313" key="9">
    <source>
        <dbReference type="EMBL" id="KAF8403259.1"/>
    </source>
</evidence>
<evidence type="ECO:0000256" key="8">
    <source>
        <dbReference type="SAM" id="SignalP"/>
    </source>
</evidence>
<accession>A0A834Z933</accession>
<evidence type="ECO:0000313" key="10">
    <source>
        <dbReference type="Proteomes" id="UP000655225"/>
    </source>
</evidence>
<dbReference type="GO" id="GO:0022857">
    <property type="term" value="F:transmembrane transporter activity"/>
    <property type="evidence" value="ECO:0007669"/>
    <property type="project" value="InterPro"/>
</dbReference>
<keyword evidence="4 7" id="KW-0812">Transmembrane</keyword>
<organism evidence="9 10">
    <name type="scientific">Tetracentron sinense</name>
    <name type="common">Spur-leaf</name>
    <dbReference type="NCBI Taxonomy" id="13715"/>
    <lineage>
        <taxon>Eukaryota</taxon>
        <taxon>Viridiplantae</taxon>
        <taxon>Streptophyta</taxon>
        <taxon>Embryophyta</taxon>
        <taxon>Tracheophyta</taxon>
        <taxon>Spermatophyta</taxon>
        <taxon>Magnoliopsida</taxon>
        <taxon>Trochodendrales</taxon>
        <taxon>Trochodendraceae</taxon>
        <taxon>Tetracentron</taxon>
    </lineage>
</organism>
<dbReference type="InterPro" id="IPR037185">
    <property type="entry name" value="EmrE-like"/>
</dbReference>
<reference evidence="9 10" key="1">
    <citation type="submission" date="2020-04" db="EMBL/GenBank/DDBJ databases">
        <title>Plant Genome Project.</title>
        <authorList>
            <person name="Zhang R.-G."/>
        </authorList>
    </citation>
    <scope>NUCLEOTIDE SEQUENCE [LARGE SCALE GENOMIC DNA]</scope>
    <source>
        <strain evidence="9">YNK0</strain>
        <tissue evidence="9">Leaf</tissue>
    </source>
</reference>
<keyword evidence="6 7" id="KW-0472">Membrane</keyword>
<comment type="subcellular location">
    <subcellularLocation>
        <location evidence="1">Membrane</location>
        <topology evidence="1">Multi-pass membrane protein</topology>
    </subcellularLocation>
</comment>
<keyword evidence="3" id="KW-0813">Transport</keyword>
<proteinExistence type="inferred from homology"/>
<feature type="chain" id="PRO_5032377665" evidence="8">
    <location>
        <begin position="26"/>
        <end position="297"/>
    </location>
</feature>
<keyword evidence="5 7" id="KW-1133">Transmembrane helix</keyword>
<protein>
    <submittedName>
        <fullName evidence="9">Uncharacterized protein</fullName>
    </submittedName>
</protein>
<evidence type="ECO:0000256" key="5">
    <source>
        <dbReference type="ARBA" id="ARBA00022989"/>
    </source>
</evidence>
<gene>
    <name evidence="9" type="ORF">HHK36_011360</name>
</gene>
<comment type="caution">
    <text evidence="9">The sequence shown here is derived from an EMBL/GenBank/DDBJ whole genome shotgun (WGS) entry which is preliminary data.</text>
</comment>
<dbReference type="InterPro" id="IPR009262">
    <property type="entry name" value="SLC35_F1/F2/F6"/>
</dbReference>
<evidence type="ECO:0000256" key="1">
    <source>
        <dbReference type="ARBA" id="ARBA00004141"/>
    </source>
</evidence>
<dbReference type="GO" id="GO:0016020">
    <property type="term" value="C:membrane"/>
    <property type="evidence" value="ECO:0007669"/>
    <property type="project" value="UniProtKB-SubCell"/>
</dbReference>
<dbReference type="EMBL" id="JABCRI010000007">
    <property type="protein sequence ID" value="KAF8403259.1"/>
    <property type="molecule type" value="Genomic_DNA"/>
</dbReference>
<feature type="transmembrane region" description="Helical" evidence="7">
    <location>
        <begin position="45"/>
        <end position="71"/>
    </location>
</feature>
<dbReference type="AlphaFoldDB" id="A0A834Z933"/>
<sequence length="297" mass="32726">MNSNRWRSNGISRVLFLLFLGQVVSLNLAITSFTSSFLASIGELSWWVLVSVMCCLRMRILFPCIALVLNVNQAYQFSSVTSVTLLDCWTIPWAIILTWIFIGTRYSIWQFLGAAICVVGLCLVVLSDAGVSGGGGTKPVLGDALVIAGTLCYAMSNVGEEYCVKKKDRVEVISMLGVFGLLIAAFVGYALSTFMFYSIVPFVLKMSGATLFNLSLLTSDMWAVAIRICFYHQQVDWLYYLAFGVVALGLVIYSVIERDPVMVATIGDGNINIQYQVLNEENATSRNEVSCWNRPAA</sequence>
<feature type="transmembrane region" description="Helical" evidence="7">
    <location>
        <begin position="108"/>
        <end position="126"/>
    </location>
</feature>